<accession>A0A3L5TRI5</accession>
<name>A0A3L5TRI5_MYTGA</name>
<dbReference type="EMBL" id="KV588695">
    <property type="protein sequence ID" value="OPL21787.1"/>
    <property type="molecule type" value="Genomic_DNA"/>
</dbReference>
<comment type="caution">
    <text evidence="1">The sequence shown here is derived from an EMBL/GenBank/DDBJ whole genome shotgun (WGS) entry which is preliminary data.</text>
</comment>
<keyword evidence="2" id="KW-1185">Reference proteome</keyword>
<dbReference type="AlphaFoldDB" id="A0A3L5TRI5"/>
<gene>
    <name evidence="1" type="ORF">AM593_07323</name>
</gene>
<reference evidence="1 2" key="1">
    <citation type="journal article" date="2016" name="PLoS ONE">
        <title>A First Insight into the Genome of the Filter-Feeder Mussel Mytilus galloprovincialis.</title>
        <authorList>
            <person name="Murgarella M."/>
            <person name="Puiu D."/>
            <person name="Novoa B."/>
            <person name="Figueras A."/>
            <person name="Posada D."/>
            <person name="Canchaya C."/>
        </authorList>
    </citation>
    <scope>NUCLEOTIDE SEQUENCE [LARGE SCALE GENOMIC DNA]</scope>
    <source>
        <tissue evidence="1">Muscle</tissue>
    </source>
</reference>
<evidence type="ECO:0000313" key="1">
    <source>
        <dbReference type="EMBL" id="OPL21787.1"/>
    </source>
</evidence>
<evidence type="ECO:0000313" key="2">
    <source>
        <dbReference type="Proteomes" id="UP000266721"/>
    </source>
</evidence>
<proteinExistence type="predicted"/>
<feature type="non-terminal residue" evidence="1">
    <location>
        <position position="1"/>
    </location>
</feature>
<protein>
    <submittedName>
        <fullName evidence="1">Uncharacterized protein</fullName>
    </submittedName>
</protein>
<dbReference type="Proteomes" id="UP000266721">
    <property type="component" value="Unassembled WGS sequence"/>
</dbReference>
<organism evidence="1 2">
    <name type="scientific">Mytilus galloprovincialis</name>
    <name type="common">Mediterranean mussel</name>
    <dbReference type="NCBI Taxonomy" id="29158"/>
    <lineage>
        <taxon>Eukaryota</taxon>
        <taxon>Metazoa</taxon>
        <taxon>Spiralia</taxon>
        <taxon>Lophotrochozoa</taxon>
        <taxon>Mollusca</taxon>
        <taxon>Bivalvia</taxon>
        <taxon>Autobranchia</taxon>
        <taxon>Pteriomorphia</taxon>
        <taxon>Mytilida</taxon>
        <taxon>Mytiloidea</taxon>
        <taxon>Mytilidae</taxon>
        <taxon>Mytilinae</taxon>
        <taxon>Mytilus</taxon>
    </lineage>
</organism>
<sequence length="62" mass="7098">MHFVLKTETIDGMVDCRLSMHHDNNPVHTHRDISCHYAVFKSLNHKHEANNNGHIPDGKLIA</sequence>